<dbReference type="PANTHER" id="PTHR19303:SF74">
    <property type="entry name" value="POGO TRANSPOSABLE ELEMENT WITH KRAB DOMAIN"/>
    <property type="match status" value="1"/>
</dbReference>
<sequence>SKQKRKIGRSRKATRRRERNKEKRSRQRNLKAGRLTLRQAAQLFGVPKSSLSDRVSGRVSSDCVLGQRTLLTPADEDSLAEYCLYSASYGFPLTKPQVLAHALAIYNERHQAAPRTVLGQTWWINFREWHHHRLTARTPDIIDRGRASCAKRGPIEEYFRLLTTTLEEHGLREKPRQIYNCDETGFQLDSSRRKVIVPRGTKHAYRQAQGTRDHITILACLNAGGEDVPPFIIYKGGYPGGPYNKKGVPDALYGKSPAGYIDSELFRKWFVGHFLKFAMKERPLLLLMDGHQSHLDPELVRAAQREGVILLCLPPHTSHILQPLDVSFFGPLKADFSGVSGDLSAMSHSFLVSKKEFSRVLRDSYQRVKDRRLEGGSSSGQKGQRAAAGRKHRPGSHFLYPAAEDQCPSGLPQPPSPDFPSPVPHPALSPLVPPTVPGCLPAPEPAC</sequence>
<dbReference type="GeneTree" id="ENSGT00940000167849"/>
<dbReference type="InterPro" id="IPR006600">
    <property type="entry name" value="HTH_CenpB_DNA-bd_dom"/>
</dbReference>
<keyword evidence="7" id="KW-1185">Reference proteome</keyword>
<reference evidence="6" key="2">
    <citation type="submission" date="2025-09" db="UniProtKB">
        <authorList>
            <consortium name="Ensembl"/>
        </authorList>
    </citation>
    <scope>IDENTIFICATION</scope>
</reference>
<evidence type="ECO:0000256" key="3">
    <source>
        <dbReference type="ARBA" id="ARBA00023242"/>
    </source>
</evidence>
<dbReference type="PANTHER" id="PTHR19303">
    <property type="entry name" value="TRANSPOSON"/>
    <property type="match status" value="1"/>
</dbReference>
<dbReference type="PROSITE" id="PS51253">
    <property type="entry name" value="HTH_CENPB"/>
    <property type="match status" value="1"/>
</dbReference>
<dbReference type="Gene3D" id="3.30.420.10">
    <property type="entry name" value="Ribonuclease H-like superfamily/Ribonuclease H"/>
    <property type="match status" value="1"/>
</dbReference>
<name>A0A8C2ZHE7_CYCLU</name>
<feature type="compositionally biased region" description="Pro residues" evidence="4">
    <location>
        <begin position="411"/>
        <end position="447"/>
    </location>
</feature>
<feature type="domain" description="HTH CENPB-type" evidence="5">
    <location>
        <begin position="63"/>
        <end position="136"/>
    </location>
</feature>
<dbReference type="GO" id="GO:0003677">
    <property type="term" value="F:DNA binding"/>
    <property type="evidence" value="ECO:0007669"/>
    <property type="project" value="UniProtKB-KW"/>
</dbReference>
<dbReference type="Pfam" id="PF05225">
    <property type="entry name" value="HTH_psq"/>
    <property type="match status" value="1"/>
</dbReference>
<dbReference type="Gene3D" id="1.10.10.60">
    <property type="entry name" value="Homeodomain-like"/>
    <property type="match status" value="1"/>
</dbReference>
<feature type="region of interest" description="Disordered" evidence="4">
    <location>
        <begin position="368"/>
        <end position="447"/>
    </location>
</feature>
<dbReference type="InterPro" id="IPR004875">
    <property type="entry name" value="DDE_SF_endonuclease_dom"/>
</dbReference>
<dbReference type="Proteomes" id="UP000694565">
    <property type="component" value="Unplaced"/>
</dbReference>
<evidence type="ECO:0000256" key="2">
    <source>
        <dbReference type="ARBA" id="ARBA00023125"/>
    </source>
</evidence>
<dbReference type="AlphaFoldDB" id="A0A8C2ZHE7"/>
<reference evidence="6" key="1">
    <citation type="submission" date="2025-08" db="UniProtKB">
        <authorList>
            <consortium name="Ensembl"/>
        </authorList>
    </citation>
    <scope>IDENTIFICATION</scope>
</reference>
<dbReference type="Ensembl" id="ENSCLMT00005028638.1">
    <property type="protein sequence ID" value="ENSCLMP00005027458.1"/>
    <property type="gene ID" value="ENSCLMG00005013389.1"/>
</dbReference>
<protein>
    <recommendedName>
        <fullName evidence="5">HTH CENPB-type domain-containing protein</fullName>
    </recommendedName>
</protein>
<evidence type="ECO:0000313" key="6">
    <source>
        <dbReference type="Ensembl" id="ENSCLMP00005027458.1"/>
    </source>
</evidence>
<proteinExistence type="predicted"/>
<accession>A0A8C2ZHE7</accession>
<keyword evidence="2" id="KW-0238">DNA-binding</keyword>
<feature type="region of interest" description="Disordered" evidence="4">
    <location>
        <begin position="1"/>
        <end position="31"/>
    </location>
</feature>
<dbReference type="GO" id="GO:0005634">
    <property type="term" value="C:nucleus"/>
    <property type="evidence" value="ECO:0007669"/>
    <property type="project" value="UniProtKB-SubCell"/>
</dbReference>
<organism evidence="6 7">
    <name type="scientific">Cyclopterus lumpus</name>
    <name type="common">Lumpsucker</name>
    <dbReference type="NCBI Taxonomy" id="8103"/>
    <lineage>
        <taxon>Eukaryota</taxon>
        <taxon>Metazoa</taxon>
        <taxon>Chordata</taxon>
        <taxon>Craniata</taxon>
        <taxon>Vertebrata</taxon>
        <taxon>Euteleostomi</taxon>
        <taxon>Actinopterygii</taxon>
        <taxon>Neopterygii</taxon>
        <taxon>Teleostei</taxon>
        <taxon>Neoteleostei</taxon>
        <taxon>Acanthomorphata</taxon>
        <taxon>Eupercaria</taxon>
        <taxon>Perciformes</taxon>
        <taxon>Cottioidei</taxon>
        <taxon>Cottales</taxon>
        <taxon>Cyclopteridae</taxon>
        <taxon>Cyclopterus</taxon>
    </lineage>
</organism>
<comment type="subcellular location">
    <subcellularLocation>
        <location evidence="1">Nucleus</location>
    </subcellularLocation>
</comment>
<dbReference type="Pfam" id="PF03184">
    <property type="entry name" value="DDE_1"/>
    <property type="match status" value="1"/>
</dbReference>
<keyword evidence="3" id="KW-0539">Nucleus</keyword>
<dbReference type="InterPro" id="IPR050863">
    <property type="entry name" value="CenT-Element_Derived"/>
</dbReference>
<evidence type="ECO:0000256" key="1">
    <source>
        <dbReference type="ARBA" id="ARBA00004123"/>
    </source>
</evidence>
<dbReference type="InterPro" id="IPR036397">
    <property type="entry name" value="RNaseH_sf"/>
</dbReference>
<evidence type="ECO:0000256" key="4">
    <source>
        <dbReference type="SAM" id="MobiDB-lite"/>
    </source>
</evidence>
<evidence type="ECO:0000259" key="5">
    <source>
        <dbReference type="PROSITE" id="PS51253"/>
    </source>
</evidence>
<dbReference type="InterPro" id="IPR007889">
    <property type="entry name" value="HTH_Psq"/>
</dbReference>
<evidence type="ECO:0000313" key="7">
    <source>
        <dbReference type="Proteomes" id="UP000694565"/>
    </source>
</evidence>